<feature type="site" description="Essential for prephenate dehydratase activity" evidence="8">
    <location>
        <position position="176"/>
    </location>
</feature>
<dbReference type="InterPro" id="IPR001086">
    <property type="entry name" value="Preph_deHydtase"/>
</dbReference>
<dbReference type="PANTHER" id="PTHR21022">
    <property type="entry name" value="PREPHENATE DEHYDRATASE P PROTEIN"/>
    <property type="match status" value="1"/>
</dbReference>
<dbReference type="Proteomes" id="UP000712080">
    <property type="component" value="Unassembled WGS sequence"/>
</dbReference>
<evidence type="ECO:0000256" key="3">
    <source>
        <dbReference type="ARBA" id="ARBA00022605"/>
    </source>
</evidence>
<dbReference type="RefSeq" id="WP_169526248.1">
    <property type="nucleotide sequence ID" value="NZ_JAAMPU010000099.1"/>
</dbReference>
<dbReference type="Gene3D" id="3.30.70.260">
    <property type="match status" value="1"/>
</dbReference>
<dbReference type="Gene3D" id="3.40.190.10">
    <property type="entry name" value="Periplasmic binding protein-like II"/>
    <property type="match status" value="2"/>
</dbReference>
<dbReference type="Pfam" id="PF00800">
    <property type="entry name" value="PDT"/>
    <property type="match status" value="1"/>
</dbReference>
<evidence type="ECO:0000256" key="5">
    <source>
        <dbReference type="ARBA" id="ARBA00023222"/>
    </source>
</evidence>
<comment type="caution">
    <text evidence="11">The sequence shown here is derived from an EMBL/GenBank/DDBJ whole genome shotgun (WGS) entry which is preliminary data.</text>
</comment>
<gene>
    <name evidence="11" type="ORF">G6047_04290</name>
</gene>
<dbReference type="AlphaFoldDB" id="A0A972FKA2"/>
<dbReference type="EMBL" id="JAAMPU010000099">
    <property type="protein sequence ID" value="NMH27242.1"/>
    <property type="molecule type" value="Genomic_DNA"/>
</dbReference>
<dbReference type="CDD" id="cd04905">
    <property type="entry name" value="ACT_CM-PDT"/>
    <property type="match status" value="1"/>
</dbReference>
<keyword evidence="3" id="KW-0028">Amino-acid biosynthesis</keyword>
<feature type="domain" description="Prephenate dehydratase" evidence="9">
    <location>
        <begin position="6"/>
        <end position="183"/>
    </location>
</feature>
<reference evidence="11" key="1">
    <citation type="submission" date="2020-02" db="EMBL/GenBank/DDBJ databases">
        <title>Flavobacterium sp. genome.</title>
        <authorList>
            <person name="Jung H.S."/>
            <person name="Baek J.H."/>
            <person name="Jeon C.O."/>
        </authorList>
    </citation>
    <scope>NUCLEOTIDE SEQUENCE</scope>
    <source>
        <strain evidence="11">SE-s28</strain>
    </source>
</reference>
<dbReference type="GO" id="GO:0009094">
    <property type="term" value="P:L-phenylalanine biosynthetic process"/>
    <property type="evidence" value="ECO:0007669"/>
    <property type="project" value="UniProtKB-KW"/>
</dbReference>
<dbReference type="InterPro" id="IPR045865">
    <property type="entry name" value="ACT-like_dom_sf"/>
</dbReference>
<dbReference type="PANTHER" id="PTHR21022:SF19">
    <property type="entry name" value="PREPHENATE DEHYDRATASE-RELATED"/>
    <property type="match status" value="1"/>
</dbReference>
<dbReference type="CDD" id="cd13631">
    <property type="entry name" value="PBP2_Ct-PDT_like"/>
    <property type="match status" value="1"/>
</dbReference>
<dbReference type="InterPro" id="IPR002912">
    <property type="entry name" value="ACT_dom"/>
</dbReference>
<dbReference type="GO" id="GO:0005737">
    <property type="term" value="C:cytoplasm"/>
    <property type="evidence" value="ECO:0007669"/>
    <property type="project" value="TreeGrafter"/>
</dbReference>
<keyword evidence="5" id="KW-0584">Phenylalanine biosynthesis</keyword>
<evidence type="ECO:0000259" key="9">
    <source>
        <dbReference type="PROSITE" id="PS51171"/>
    </source>
</evidence>
<evidence type="ECO:0000256" key="4">
    <source>
        <dbReference type="ARBA" id="ARBA00023141"/>
    </source>
</evidence>
<dbReference type="SUPFAM" id="SSF53850">
    <property type="entry name" value="Periplasmic binding protein-like II"/>
    <property type="match status" value="1"/>
</dbReference>
<name>A0A972FKA2_9FLAO</name>
<feature type="domain" description="ACT" evidence="10">
    <location>
        <begin position="197"/>
        <end position="273"/>
    </location>
</feature>
<dbReference type="PIRSF" id="PIRSF001500">
    <property type="entry name" value="Chor_mut_pdt_Ppr"/>
    <property type="match status" value="1"/>
</dbReference>
<keyword evidence="4" id="KW-0057">Aromatic amino acid biosynthesis</keyword>
<dbReference type="PROSITE" id="PS51671">
    <property type="entry name" value="ACT"/>
    <property type="match status" value="1"/>
</dbReference>
<comment type="pathway">
    <text evidence="1">Amino-acid biosynthesis; L-phenylalanine biosynthesis; phenylpyruvate from prephenate: step 1/1.</text>
</comment>
<evidence type="ECO:0000256" key="7">
    <source>
        <dbReference type="ARBA" id="ARBA00047848"/>
    </source>
</evidence>
<dbReference type="PROSITE" id="PS51171">
    <property type="entry name" value="PREPHENATE_DEHYDR_3"/>
    <property type="match status" value="1"/>
</dbReference>
<organism evidence="11 12">
    <name type="scientific">Flavobacterium silvaticum</name>
    <dbReference type="NCBI Taxonomy" id="1852020"/>
    <lineage>
        <taxon>Bacteria</taxon>
        <taxon>Pseudomonadati</taxon>
        <taxon>Bacteroidota</taxon>
        <taxon>Flavobacteriia</taxon>
        <taxon>Flavobacteriales</taxon>
        <taxon>Flavobacteriaceae</taxon>
        <taxon>Flavobacterium</taxon>
    </lineage>
</organism>
<sequence>MDNTVTIGIQGIKGSFHHQVASEYFDFDHELDECMSFDSLVSNLKSGKANKAVMALENSIAGSIIPNYALIDKNDLHIIGEHYLNIHMNLMVLPGQKIEDITEVHSHPIALLQCGVFFAQYPHIKLVESGDTAETAQRIATQKLKGIGAVAAPVAASLYGLEILAAGIHTVKSNMTRFVIVKTENKVLPKEEINKASIKFELDDTPGALASVLNMMTTSKLNLTKIQSMPIIETPFQYSFFVDVVFDKYKHYEKAKKILELMTTHFKVLGEYTRGISPEQSEAKTGTR</sequence>
<dbReference type="EC" id="4.2.1.51" evidence="2"/>
<dbReference type="InterPro" id="IPR008242">
    <property type="entry name" value="Chor_mutase/pphenate_deHydtase"/>
</dbReference>
<protein>
    <recommendedName>
        <fullName evidence="2">prephenate dehydratase</fullName>
        <ecNumber evidence="2">4.2.1.51</ecNumber>
    </recommendedName>
</protein>
<comment type="catalytic activity">
    <reaction evidence="7">
        <text>prephenate + H(+) = 3-phenylpyruvate + CO2 + H2O</text>
        <dbReference type="Rhea" id="RHEA:21648"/>
        <dbReference type="ChEBI" id="CHEBI:15377"/>
        <dbReference type="ChEBI" id="CHEBI:15378"/>
        <dbReference type="ChEBI" id="CHEBI:16526"/>
        <dbReference type="ChEBI" id="CHEBI:18005"/>
        <dbReference type="ChEBI" id="CHEBI:29934"/>
        <dbReference type="EC" id="4.2.1.51"/>
    </reaction>
</comment>
<evidence type="ECO:0000313" key="12">
    <source>
        <dbReference type="Proteomes" id="UP000712080"/>
    </source>
</evidence>
<keyword evidence="6" id="KW-0456">Lyase</keyword>
<evidence type="ECO:0000256" key="8">
    <source>
        <dbReference type="PIRSR" id="PIRSR001500-2"/>
    </source>
</evidence>
<evidence type="ECO:0000256" key="6">
    <source>
        <dbReference type="ARBA" id="ARBA00023239"/>
    </source>
</evidence>
<evidence type="ECO:0000256" key="1">
    <source>
        <dbReference type="ARBA" id="ARBA00004741"/>
    </source>
</evidence>
<dbReference type="SUPFAM" id="SSF55021">
    <property type="entry name" value="ACT-like"/>
    <property type="match status" value="1"/>
</dbReference>
<evidence type="ECO:0000313" key="11">
    <source>
        <dbReference type="EMBL" id="NMH27242.1"/>
    </source>
</evidence>
<accession>A0A972FKA2</accession>
<keyword evidence="12" id="KW-1185">Reference proteome</keyword>
<evidence type="ECO:0000259" key="10">
    <source>
        <dbReference type="PROSITE" id="PS51671"/>
    </source>
</evidence>
<proteinExistence type="predicted"/>
<evidence type="ECO:0000256" key="2">
    <source>
        <dbReference type="ARBA" id="ARBA00013147"/>
    </source>
</evidence>
<dbReference type="GO" id="GO:0004664">
    <property type="term" value="F:prephenate dehydratase activity"/>
    <property type="evidence" value="ECO:0007669"/>
    <property type="project" value="UniProtKB-EC"/>
</dbReference>